<feature type="compositionally biased region" description="Pro residues" evidence="1">
    <location>
        <begin position="276"/>
        <end position="287"/>
    </location>
</feature>
<sequence>MLTAILIADQQRLHALVAASLGGSGVQLTIISSLASGIEQAVATPPDLLFVQGRLSGLSAEIVSRHVATHVDQARTKLIIFVEPGEEPALARPQLHLDLALPDSALESMISALVKSAQPAAATGGDEFIPDPALAGQRPSHDATAPATASQESAGMSPLPSTESTVATRFEEELDTELARREEDLRPVKVQVHAEPELQRSGQPRVGQAEANELASKSRRRAVVIVAVVLLLAATIAVVQQMPASKTSAPGKPPATIPSAVPTRSKPAPASTKTVPLPPTTSPPPAPAAKAKPIEALRDPLPSFVPGDRRDVAYAAANPGWERYQDAGHEYKVFWENGKLKAVQVIDRSGSGLSPTFFTTAMKELAGVRDYQLVSREVKDNYLVKKGTMGKTGSIIIYKNKADSVLQAFVIHFDQGQDSRR</sequence>
<evidence type="ECO:0000256" key="1">
    <source>
        <dbReference type="SAM" id="MobiDB-lite"/>
    </source>
</evidence>
<organism evidence="3 4">
    <name type="scientific">Geobacter argillaceus</name>
    <dbReference type="NCBI Taxonomy" id="345631"/>
    <lineage>
        <taxon>Bacteria</taxon>
        <taxon>Pseudomonadati</taxon>
        <taxon>Thermodesulfobacteriota</taxon>
        <taxon>Desulfuromonadia</taxon>
        <taxon>Geobacterales</taxon>
        <taxon>Geobacteraceae</taxon>
        <taxon>Geobacter</taxon>
    </lineage>
</organism>
<feature type="region of interest" description="Disordered" evidence="1">
    <location>
        <begin position="242"/>
        <end position="291"/>
    </location>
</feature>
<proteinExistence type="predicted"/>
<dbReference type="EMBL" id="VLLN01000012">
    <property type="protein sequence ID" value="TWJ18968.1"/>
    <property type="molecule type" value="Genomic_DNA"/>
</dbReference>
<comment type="caution">
    <text evidence="3">The sequence shown here is derived from an EMBL/GenBank/DDBJ whole genome shotgun (WGS) entry which is preliminary data.</text>
</comment>
<name>A0A562VM54_9BACT</name>
<dbReference type="AlphaFoldDB" id="A0A562VM54"/>
<dbReference type="OrthoDB" id="5398650at2"/>
<dbReference type="Proteomes" id="UP000319449">
    <property type="component" value="Unassembled WGS sequence"/>
</dbReference>
<keyword evidence="2" id="KW-1133">Transmembrane helix</keyword>
<evidence type="ECO:0000313" key="4">
    <source>
        <dbReference type="Proteomes" id="UP000319449"/>
    </source>
</evidence>
<protein>
    <submittedName>
        <fullName evidence="3">Uncharacterized protein</fullName>
    </submittedName>
</protein>
<feature type="transmembrane region" description="Helical" evidence="2">
    <location>
        <begin position="222"/>
        <end position="239"/>
    </location>
</feature>
<keyword evidence="4" id="KW-1185">Reference proteome</keyword>
<evidence type="ECO:0000313" key="3">
    <source>
        <dbReference type="EMBL" id="TWJ18968.1"/>
    </source>
</evidence>
<evidence type="ECO:0000256" key="2">
    <source>
        <dbReference type="SAM" id="Phobius"/>
    </source>
</evidence>
<gene>
    <name evidence="3" type="ORF">JN12_02185</name>
</gene>
<accession>A0A562VM54</accession>
<keyword evidence="2" id="KW-0812">Transmembrane</keyword>
<feature type="region of interest" description="Disordered" evidence="1">
    <location>
        <begin position="122"/>
        <end position="166"/>
    </location>
</feature>
<feature type="compositionally biased region" description="Polar residues" evidence="1">
    <location>
        <begin position="147"/>
        <end position="166"/>
    </location>
</feature>
<keyword evidence="2" id="KW-0472">Membrane</keyword>
<dbReference type="RefSeq" id="WP_145022565.1">
    <property type="nucleotide sequence ID" value="NZ_VLLN01000012.1"/>
</dbReference>
<reference evidence="3 4" key="1">
    <citation type="submission" date="2019-07" db="EMBL/GenBank/DDBJ databases">
        <title>Genomic Encyclopedia of Archaeal and Bacterial Type Strains, Phase II (KMG-II): from individual species to whole genera.</title>
        <authorList>
            <person name="Goeker M."/>
        </authorList>
    </citation>
    <scope>NUCLEOTIDE SEQUENCE [LARGE SCALE GENOMIC DNA]</scope>
    <source>
        <strain evidence="3 4">ATCC BAA-1139</strain>
    </source>
</reference>